<keyword evidence="4" id="KW-1185">Reference proteome</keyword>
<dbReference type="eggNOG" id="ENOG502RIKT">
    <property type="taxonomic scope" value="Eukaryota"/>
</dbReference>
<evidence type="ECO:0000256" key="1">
    <source>
        <dbReference type="SAM" id="MobiDB-lite"/>
    </source>
</evidence>
<keyword evidence="2" id="KW-0472">Membrane</keyword>
<dbReference type="KEGG" id="dpp:DICPUDRAFT_151815"/>
<evidence type="ECO:0000256" key="2">
    <source>
        <dbReference type="SAM" id="Phobius"/>
    </source>
</evidence>
<dbReference type="RefSeq" id="XP_003287691.1">
    <property type="nucleotide sequence ID" value="XM_003287643.1"/>
</dbReference>
<keyword evidence="2" id="KW-1133">Transmembrane helix</keyword>
<sequence length="335" mass="38494">MNTPTRFFCNGGSKLLNNLVLSSHSKRFITNNKRFINNASSYIDNYNKSNNKLFINENRNNQFKHQKRYKRDEDYFNYLPKDGGKSESERSVFALLGIGAICLLGYVLYDSLEDMIIENIMYNQTIAELRANKSIIKLFKEDFSAHGLGLRSQFSIRRSIQDPSIYHVYYNIKGYRDLVGHVAGKLKRVSMFGFETEMLRVVYGEGKVVYVISEDKKFVKTVSNKVKKMFSSIVPKSSPSNDGDTNYTPNKPKPDEPKTPQEPNLGTKISQYYDDFSNYISKETQDLTTKISEFTNDITKNTSNDINNKQEEKPQSIFSSISKYFGLSSDPPKDK</sequence>
<dbReference type="AlphaFoldDB" id="F0ZJT7"/>
<dbReference type="OrthoDB" id="10666307at2759"/>
<dbReference type="Proteomes" id="UP000001064">
    <property type="component" value="Unassembled WGS sequence"/>
</dbReference>
<dbReference type="EMBL" id="GL871047">
    <property type="protein sequence ID" value="EGC35797.1"/>
    <property type="molecule type" value="Genomic_DNA"/>
</dbReference>
<feature type="region of interest" description="Disordered" evidence="1">
    <location>
        <begin position="233"/>
        <end position="266"/>
    </location>
</feature>
<accession>F0ZJT7</accession>
<evidence type="ECO:0008006" key="5">
    <source>
        <dbReference type="Google" id="ProtNLM"/>
    </source>
</evidence>
<evidence type="ECO:0000313" key="4">
    <source>
        <dbReference type="Proteomes" id="UP000001064"/>
    </source>
</evidence>
<dbReference type="VEuPathDB" id="AmoebaDB:DICPUDRAFT_151815"/>
<keyword evidence="2" id="KW-0812">Transmembrane</keyword>
<dbReference type="OMA" id="EFTNDIT"/>
<dbReference type="FunCoup" id="F0ZJT7">
    <property type="interactions" value="23"/>
</dbReference>
<feature type="compositionally biased region" description="Polar residues" evidence="1">
    <location>
        <begin position="297"/>
        <end position="307"/>
    </location>
</feature>
<feature type="transmembrane region" description="Helical" evidence="2">
    <location>
        <begin position="91"/>
        <end position="109"/>
    </location>
</feature>
<dbReference type="GeneID" id="10500787"/>
<gene>
    <name evidence="3" type="ORF">DICPUDRAFT_151815</name>
</gene>
<protein>
    <recommendedName>
        <fullName evidence="5">Mitochondrial import inner membrane translocase subunit Tim21</fullName>
    </recommendedName>
</protein>
<name>F0ZJT7_DICPU</name>
<feature type="region of interest" description="Disordered" evidence="1">
    <location>
        <begin position="297"/>
        <end position="335"/>
    </location>
</feature>
<organism evidence="3 4">
    <name type="scientific">Dictyostelium purpureum</name>
    <name type="common">Slime mold</name>
    <dbReference type="NCBI Taxonomy" id="5786"/>
    <lineage>
        <taxon>Eukaryota</taxon>
        <taxon>Amoebozoa</taxon>
        <taxon>Evosea</taxon>
        <taxon>Eumycetozoa</taxon>
        <taxon>Dictyostelia</taxon>
        <taxon>Dictyosteliales</taxon>
        <taxon>Dictyosteliaceae</taxon>
        <taxon>Dictyostelium</taxon>
    </lineage>
</organism>
<reference evidence="4" key="1">
    <citation type="journal article" date="2011" name="Genome Biol.">
        <title>Comparative genomics of the social amoebae Dictyostelium discoideum and Dictyostelium purpureum.</title>
        <authorList>
            <consortium name="US DOE Joint Genome Institute (JGI-PGF)"/>
            <person name="Sucgang R."/>
            <person name="Kuo A."/>
            <person name="Tian X."/>
            <person name="Salerno W."/>
            <person name="Parikh A."/>
            <person name="Feasley C.L."/>
            <person name="Dalin E."/>
            <person name="Tu H."/>
            <person name="Huang E."/>
            <person name="Barry K."/>
            <person name="Lindquist E."/>
            <person name="Shapiro H."/>
            <person name="Bruce D."/>
            <person name="Schmutz J."/>
            <person name="Salamov A."/>
            <person name="Fey P."/>
            <person name="Gaudet P."/>
            <person name="Anjard C."/>
            <person name="Babu M.M."/>
            <person name="Basu S."/>
            <person name="Bushmanova Y."/>
            <person name="van der Wel H."/>
            <person name="Katoh-Kurasawa M."/>
            <person name="Dinh C."/>
            <person name="Coutinho P.M."/>
            <person name="Saito T."/>
            <person name="Elias M."/>
            <person name="Schaap P."/>
            <person name="Kay R.R."/>
            <person name="Henrissat B."/>
            <person name="Eichinger L."/>
            <person name="Rivero F."/>
            <person name="Putnam N.H."/>
            <person name="West C.M."/>
            <person name="Loomis W.F."/>
            <person name="Chisholm R.L."/>
            <person name="Shaulsky G."/>
            <person name="Strassmann J.E."/>
            <person name="Queller D.C."/>
            <person name="Kuspa A."/>
            <person name="Grigoriev I.V."/>
        </authorList>
    </citation>
    <scope>NUCLEOTIDE SEQUENCE [LARGE SCALE GENOMIC DNA]</scope>
    <source>
        <strain evidence="4">QSDP1</strain>
    </source>
</reference>
<evidence type="ECO:0000313" key="3">
    <source>
        <dbReference type="EMBL" id="EGC35797.1"/>
    </source>
</evidence>
<proteinExistence type="predicted"/>
<feature type="compositionally biased region" description="Polar residues" evidence="1">
    <location>
        <begin position="234"/>
        <end position="249"/>
    </location>
</feature>
<dbReference type="InParanoid" id="F0ZJT7"/>